<organism evidence="2">
    <name type="scientific">hydrothermal vent metagenome</name>
    <dbReference type="NCBI Taxonomy" id="652676"/>
    <lineage>
        <taxon>unclassified sequences</taxon>
        <taxon>metagenomes</taxon>
        <taxon>ecological metagenomes</taxon>
    </lineage>
</organism>
<gene>
    <name evidence="2" type="ORF">MNBD_GAMMA08-2324</name>
</gene>
<name>A0A3B0XJ28_9ZZZZ</name>
<sequence length="21" mass="2463">MWSNQEKIIECEFPGSKGEHL</sequence>
<dbReference type="AlphaFoldDB" id="A0A3B0XJ28"/>
<proteinExistence type="predicted"/>
<evidence type="ECO:0000256" key="1">
    <source>
        <dbReference type="SAM" id="MobiDB-lite"/>
    </source>
</evidence>
<feature type="non-terminal residue" evidence="2">
    <location>
        <position position="21"/>
    </location>
</feature>
<protein>
    <submittedName>
        <fullName evidence="2">Uncharacterized protein</fullName>
    </submittedName>
</protein>
<dbReference type="EMBL" id="UOFH01000293">
    <property type="protein sequence ID" value="VAW64670.1"/>
    <property type="molecule type" value="Genomic_DNA"/>
</dbReference>
<accession>A0A3B0XJ28</accession>
<evidence type="ECO:0000313" key="2">
    <source>
        <dbReference type="EMBL" id="VAW64670.1"/>
    </source>
</evidence>
<reference evidence="2" key="1">
    <citation type="submission" date="2018-06" db="EMBL/GenBank/DDBJ databases">
        <authorList>
            <person name="Zhirakovskaya E."/>
        </authorList>
    </citation>
    <scope>NUCLEOTIDE SEQUENCE</scope>
</reference>
<feature type="region of interest" description="Disordered" evidence="1">
    <location>
        <begin position="1"/>
        <end position="21"/>
    </location>
</feature>